<protein>
    <recommendedName>
        <fullName evidence="1">CxC2-like cysteine cluster KDZ transposase-associated domain-containing protein</fullName>
    </recommendedName>
</protein>
<evidence type="ECO:0000313" key="2">
    <source>
        <dbReference type="EMBL" id="KIK32377.1"/>
    </source>
</evidence>
<sequence>MIHLEGRCSQAGTQSCMECNCPSLEYWCEDCLGSDLFCSTCVLSAHVRHPLHRLQRWNGEYFEQVSLKSLGLHIQLGHTAGQVCLNPHRAFNNDFVIIDTHGIHEVSLDFCDCATAKSHVQQLLRITWFPSTTSDPKTAATLCVLKQYHLLSFESKVSAFEFYHTLRRMSDNTSLLPVKWRHLKILKRSGQGHDPSGIDGTAEGDCAVLCPACPHPGKNLPANWKNGP</sequence>
<evidence type="ECO:0000313" key="3">
    <source>
        <dbReference type="Proteomes" id="UP000054485"/>
    </source>
</evidence>
<gene>
    <name evidence="2" type="ORF">CY34DRAFT_27233</name>
</gene>
<dbReference type="AlphaFoldDB" id="A0A0D0ADT2"/>
<proteinExistence type="predicted"/>
<dbReference type="OrthoDB" id="3235114at2759"/>
<organism evidence="2 3">
    <name type="scientific">Suillus luteus UH-Slu-Lm8-n1</name>
    <dbReference type="NCBI Taxonomy" id="930992"/>
    <lineage>
        <taxon>Eukaryota</taxon>
        <taxon>Fungi</taxon>
        <taxon>Dikarya</taxon>
        <taxon>Basidiomycota</taxon>
        <taxon>Agaricomycotina</taxon>
        <taxon>Agaricomycetes</taxon>
        <taxon>Agaricomycetidae</taxon>
        <taxon>Boletales</taxon>
        <taxon>Suillineae</taxon>
        <taxon>Suillaceae</taxon>
        <taxon>Suillus</taxon>
    </lineage>
</organism>
<dbReference type="InterPro" id="IPR041457">
    <property type="entry name" value="CxC2_KDZ-assoc"/>
</dbReference>
<dbReference type="InParanoid" id="A0A0D0ADT2"/>
<reference evidence="3" key="2">
    <citation type="submission" date="2015-01" db="EMBL/GenBank/DDBJ databases">
        <title>Evolutionary Origins and Diversification of the Mycorrhizal Mutualists.</title>
        <authorList>
            <consortium name="DOE Joint Genome Institute"/>
            <consortium name="Mycorrhizal Genomics Consortium"/>
            <person name="Kohler A."/>
            <person name="Kuo A."/>
            <person name="Nagy L.G."/>
            <person name="Floudas D."/>
            <person name="Copeland A."/>
            <person name="Barry K.W."/>
            <person name="Cichocki N."/>
            <person name="Veneault-Fourrey C."/>
            <person name="LaButti K."/>
            <person name="Lindquist E.A."/>
            <person name="Lipzen A."/>
            <person name="Lundell T."/>
            <person name="Morin E."/>
            <person name="Murat C."/>
            <person name="Riley R."/>
            <person name="Ohm R."/>
            <person name="Sun H."/>
            <person name="Tunlid A."/>
            <person name="Henrissat B."/>
            <person name="Grigoriev I.V."/>
            <person name="Hibbett D.S."/>
            <person name="Martin F."/>
        </authorList>
    </citation>
    <scope>NUCLEOTIDE SEQUENCE [LARGE SCALE GENOMIC DNA]</scope>
    <source>
        <strain evidence="3">UH-Slu-Lm8-n1</strain>
    </source>
</reference>
<dbReference type="STRING" id="930992.A0A0D0ADT2"/>
<dbReference type="HOGENOM" id="CLU_003703_1_0_1"/>
<feature type="domain" description="CxC2-like cysteine cluster KDZ transposase-associated" evidence="1">
    <location>
        <begin position="67"/>
        <end position="173"/>
    </location>
</feature>
<accession>A0A0D0ADT2</accession>
<evidence type="ECO:0000259" key="1">
    <source>
        <dbReference type="Pfam" id="PF18803"/>
    </source>
</evidence>
<dbReference type="EMBL" id="KN836268">
    <property type="protein sequence ID" value="KIK32377.1"/>
    <property type="molecule type" value="Genomic_DNA"/>
</dbReference>
<reference evidence="2 3" key="1">
    <citation type="submission" date="2014-04" db="EMBL/GenBank/DDBJ databases">
        <authorList>
            <consortium name="DOE Joint Genome Institute"/>
            <person name="Kuo A."/>
            <person name="Ruytinx J."/>
            <person name="Rineau F."/>
            <person name="Colpaert J."/>
            <person name="Kohler A."/>
            <person name="Nagy L.G."/>
            <person name="Floudas D."/>
            <person name="Copeland A."/>
            <person name="Barry K.W."/>
            <person name="Cichocki N."/>
            <person name="Veneault-Fourrey C."/>
            <person name="LaButti K."/>
            <person name="Lindquist E.A."/>
            <person name="Lipzen A."/>
            <person name="Lundell T."/>
            <person name="Morin E."/>
            <person name="Murat C."/>
            <person name="Sun H."/>
            <person name="Tunlid A."/>
            <person name="Henrissat B."/>
            <person name="Grigoriev I.V."/>
            <person name="Hibbett D.S."/>
            <person name="Martin F."/>
            <person name="Nordberg H.P."/>
            <person name="Cantor M.N."/>
            <person name="Hua S.X."/>
        </authorList>
    </citation>
    <scope>NUCLEOTIDE SEQUENCE [LARGE SCALE GENOMIC DNA]</scope>
    <source>
        <strain evidence="2 3">UH-Slu-Lm8-n1</strain>
    </source>
</reference>
<keyword evidence="3" id="KW-1185">Reference proteome</keyword>
<dbReference type="Proteomes" id="UP000054485">
    <property type="component" value="Unassembled WGS sequence"/>
</dbReference>
<name>A0A0D0ADT2_9AGAM</name>
<dbReference type="Pfam" id="PF18803">
    <property type="entry name" value="CxC2"/>
    <property type="match status" value="1"/>
</dbReference>